<name>A0A382TXX8_9ZZZZ</name>
<evidence type="ECO:0000313" key="1">
    <source>
        <dbReference type="EMBL" id="SVD26562.1"/>
    </source>
</evidence>
<accession>A0A382TXX8</accession>
<gene>
    <name evidence="1" type="ORF">METZ01_LOCUS379416</name>
</gene>
<dbReference type="EMBL" id="UINC01139795">
    <property type="protein sequence ID" value="SVD26562.1"/>
    <property type="molecule type" value="Genomic_DNA"/>
</dbReference>
<protein>
    <submittedName>
        <fullName evidence="1">Uncharacterized protein</fullName>
    </submittedName>
</protein>
<sequence length="41" mass="4612">MEVHEHSVPIVGHSGHTAHRLVLKTVKKSPLIIPTKLKDDY</sequence>
<proteinExistence type="predicted"/>
<dbReference type="AlphaFoldDB" id="A0A382TXX8"/>
<reference evidence="1" key="1">
    <citation type="submission" date="2018-05" db="EMBL/GenBank/DDBJ databases">
        <authorList>
            <person name="Lanie J.A."/>
            <person name="Ng W.-L."/>
            <person name="Kazmierczak K.M."/>
            <person name="Andrzejewski T.M."/>
            <person name="Davidsen T.M."/>
            <person name="Wayne K.J."/>
            <person name="Tettelin H."/>
            <person name="Glass J.I."/>
            <person name="Rusch D."/>
            <person name="Podicherti R."/>
            <person name="Tsui H.-C.T."/>
            <person name="Winkler M.E."/>
        </authorList>
    </citation>
    <scope>NUCLEOTIDE SEQUENCE</scope>
</reference>
<organism evidence="1">
    <name type="scientific">marine metagenome</name>
    <dbReference type="NCBI Taxonomy" id="408172"/>
    <lineage>
        <taxon>unclassified sequences</taxon>
        <taxon>metagenomes</taxon>
        <taxon>ecological metagenomes</taxon>
    </lineage>
</organism>